<dbReference type="STRING" id="1465490.SAMN05444277_12019"/>
<dbReference type="Gene3D" id="3.40.710.10">
    <property type="entry name" value="DD-peptidase/beta-lactamase superfamily"/>
    <property type="match status" value="1"/>
</dbReference>
<dbReference type="InterPro" id="IPR001466">
    <property type="entry name" value="Beta-lactam-related"/>
</dbReference>
<sequence>MIYKKSIVALLFIIFCVQVNSQSSLPRSTPEAEGVSSKNIIQFLDAANTSKTEFHSFMLLRHGKVVAEGWWNPYSADLKHTLYSTSKSFTATAIGFAVSENLLSVNDKVVSFFPNDLPDTVNAFLSALTVKNVLSMSDGQEPDPTGAVVGRDSNWVKGFLSTPILHYPGTEFLYNSLGTYMLAAIIQKVTGQTVLDYLKPRLFEPLGIHGEDWETDARGINTGGWGLRLKTEDMAKFGQLFLQKGNWNGKQLLPVSWIEEATTAKILQDPDAPQSKRDSSDWLQGYCYQMWRCRNEAYRGDGAFGQYIIVIPKKDAVIAITAETPDMQEEIDLVWKYILPALQDEALPADAAASSQLKEKLASLALSIPANASASSLQKTLKGKTFKLQPNQKNIQSISFKFDNDVCYATITDTAAHNFAFGAGKWMRSTTTMHGPNLVAGAKNSLNGLPAFVTDGAYRWTDDKTLELTLRFTESPHTYTYICSFDGKKVTVNVKTSFYFGKGDISIVGEATK</sequence>
<dbReference type="InterPro" id="IPR012338">
    <property type="entry name" value="Beta-lactam/transpept-like"/>
</dbReference>
<accession>A0A1I5ZEU9</accession>
<organism evidence="3 4">
    <name type="scientific">Parafilimonas terrae</name>
    <dbReference type="NCBI Taxonomy" id="1465490"/>
    <lineage>
        <taxon>Bacteria</taxon>
        <taxon>Pseudomonadati</taxon>
        <taxon>Bacteroidota</taxon>
        <taxon>Chitinophagia</taxon>
        <taxon>Chitinophagales</taxon>
        <taxon>Chitinophagaceae</taxon>
        <taxon>Parafilimonas</taxon>
    </lineage>
</organism>
<dbReference type="PANTHER" id="PTHR43283:SF7">
    <property type="entry name" value="BETA-LACTAMASE-RELATED DOMAIN-CONTAINING PROTEIN"/>
    <property type="match status" value="1"/>
</dbReference>
<name>A0A1I5ZEU9_9BACT</name>
<evidence type="ECO:0000256" key="1">
    <source>
        <dbReference type="SAM" id="SignalP"/>
    </source>
</evidence>
<dbReference type="SUPFAM" id="SSF56601">
    <property type="entry name" value="beta-lactamase/transpeptidase-like"/>
    <property type="match status" value="1"/>
</dbReference>
<evidence type="ECO:0000313" key="3">
    <source>
        <dbReference type="EMBL" id="SFQ54657.1"/>
    </source>
</evidence>
<evidence type="ECO:0000259" key="2">
    <source>
        <dbReference type="Pfam" id="PF00144"/>
    </source>
</evidence>
<dbReference type="RefSeq" id="WP_090663153.1">
    <property type="nucleotide sequence ID" value="NZ_FOXQ01000020.1"/>
</dbReference>
<keyword evidence="4" id="KW-1185">Reference proteome</keyword>
<dbReference type="InterPro" id="IPR050789">
    <property type="entry name" value="Diverse_Enzym_Activities"/>
</dbReference>
<proteinExistence type="predicted"/>
<feature type="chain" id="PRO_5011785509" evidence="1">
    <location>
        <begin position="22"/>
        <end position="513"/>
    </location>
</feature>
<dbReference type="Pfam" id="PF00144">
    <property type="entry name" value="Beta-lactamase"/>
    <property type="match status" value="1"/>
</dbReference>
<dbReference type="EMBL" id="FOXQ01000020">
    <property type="protein sequence ID" value="SFQ54657.1"/>
    <property type="molecule type" value="Genomic_DNA"/>
</dbReference>
<feature type="signal peptide" evidence="1">
    <location>
        <begin position="1"/>
        <end position="21"/>
    </location>
</feature>
<feature type="domain" description="Beta-lactamase-related" evidence="2">
    <location>
        <begin position="57"/>
        <end position="330"/>
    </location>
</feature>
<keyword evidence="1" id="KW-0732">Signal</keyword>
<dbReference type="AlphaFoldDB" id="A0A1I5ZEU9"/>
<dbReference type="PANTHER" id="PTHR43283">
    <property type="entry name" value="BETA-LACTAMASE-RELATED"/>
    <property type="match status" value="1"/>
</dbReference>
<dbReference type="OrthoDB" id="1185352at2"/>
<evidence type="ECO:0000313" key="4">
    <source>
        <dbReference type="Proteomes" id="UP000199031"/>
    </source>
</evidence>
<reference evidence="3 4" key="1">
    <citation type="submission" date="2016-10" db="EMBL/GenBank/DDBJ databases">
        <authorList>
            <person name="de Groot N.N."/>
        </authorList>
    </citation>
    <scope>NUCLEOTIDE SEQUENCE [LARGE SCALE GENOMIC DNA]</scope>
    <source>
        <strain evidence="3 4">DSM 28286</strain>
    </source>
</reference>
<gene>
    <name evidence="3" type="ORF">SAMN05444277_12019</name>
</gene>
<dbReference type="Proteomes" id="UP000199031">
    <property type="component" value="Unassembled WGS sequence"/>
</dbReference>
<protein>
    <submittedName>
        <fullName evidence="3">CubicO group peptidase, beta-lactamase class C family</fullName>
    </submittedName>
</protein>